<dbReference type="STRING" id="1089455.MOPEL_009_00530"/>
<evidence type="ECO:0008006" key="4">
    <source>
        <dbReference type="Google" id="ProtNLM"/>
    </source>
</evidence>
<name>H5UNQ5_9MICO</name>
<organism evidence="2 3">
    <name type="scientific">Mobilicoccus pelagius NBRC 104925</name>
    <dbReference type="NCBI Taxonomy" id="1089455"/>
    <lineage>
        <taxon>Bacteria</taxon>
        <taxon>Bacillati</taxon>
        <taxon>Actinomycetota</taxon>
        <taxon>Actinomycetes</taxon>
        <taxon>Micrococcales</taxon>
        <taxon>Dermatophilaceae</taxon>
        <taxon>Mobilicoccus</taxon>
    </lineage>
</organism>
<protein>
    <recommendedName>
        <fullName evidence="4">D-inositol 3-phosphate glycosyltransferase</fullName>
    </recommendedName>
</protein>
<dbReference type="EMBL" id="BAFE01000009">
    <property type="protein sequence ID" value="GAB47363.1"/>
    <property type="molecule type" value="Genomic_DNA"/>
</dbReference>
<dbReference type="SUPFAM" id="SSF53756">
    <property type="entry name" value="UDP-Glycosyltransferase/glycogen phosphorylase"/>
    <property type="match status" value="1"/>
</dbReference>
<dbReference type="Proteomes" id="UP000004367">
    <property type="component" value="Unassembled WGS sequence"/>
</dbReference>
<reference evidence="2 3" key="1">
    <citation type="submission" date="2012-02" db="EMBL/GenBank/DDBJ databases">
        <title>Whole genome shotgun sequence of Mobilicoccus pelagius NBRC 104925.</title>
        <authorList>
            <person name="Yoshida Y."/>
            <person name="Hosoyama A."/>
            <person name="Tsuchikane K."/>
            <person name="Katsumata H."/>
            <person name="Yamazaki S."/>
            <person name="Fujita N."/>
        </authorList>
    </citation>
    <scope>NUCLEOTIDE SEQUENCE [LARGE SCALE GENOMIC DNA]</scope>
    <source>
        <strain evidence="2 3">NBRC 104925</strain>
    </source>
</reference>
<feature type="compositionally biased region" description="Low complexity" evidence="1">
    <location>
        <begin position="381"/>
        <end position="390"/>
    </location>
</feature>
<dbReference type="Gene3D" id="3.40.50.2000">
    <property type="entry name" value="Glycogen Phosphorylase B"/>
    <property type="match status" value="2"/>
</dbReference>
<dbReference type="RefSeq" id="WP_009481261.1">
    <property type="nucleotide sequence ID" value="NZ_BAFE01000009.1"/>
</dbReference>
<dbReference type="OrthoDB" id="4120491at2"/>
<evidence type="ECO:0000313" key="2">
    <source>
        <dbReference type="EMBL" id="GAB47363.1"/>
    </source>
</evidence>
<gene>
    <name evidence="2" type="ORF">MOPEL_009_00530</name>
</gene>
<dbReference type="eggNOG" id="ENOG5031CFQ">
    <property type="taxonomic scope" value="Bacteria"/>
</dbReference>
<feature type="region of interest" description="Disordered" evidence="1">
    <location>
        <begin position="381"/>
        <end position="401"/>
    </location>
</feature>
<proteinExistence type="predicted"/>
<sequence length="401" mass="41631">MSTPSSSPHTTTSASRPVEVLHLVPGPDRHGVTRHALDLLGRPALADHSVRRVVEDGPAATTDDTTALLEAAVVDAAEAGRGEDARAPHVHLHLTDHLLAPTAGECAEIFVALAARHPVSLTLHDLPQPADGPGRYERRRAAYARMAEASRGVVVASDHERALLTTALAEEGRAAPPIVVVPLPLDPPDPRGPVSPAGPRSLAVFGWLYPGKGHADALEALATLGGDAADVGLVALGEVSPGHEDEAHTLRRRAHELGRTVTVTGHLPDDAVRDALRTAWIPVAPHRHVSASGSIGSWLAAGRRPLVPTGTYVDEIESRCPGASFRYGPGTDHPDLAAAARAALADPSLTWLDPGARLTPDGDGAAAALARAVEDWAVTSTTVPTTRTTGPAPPILDGDTP</sequence>
<evidence type="ECO:0000313" key="3">
    <source>
        <dbReference type="Proteomes" id="UP000004367"/>
    </source>
</evidence>
<accession>H5UNQ5</accession>
<keyword evidence="3" id="KW-1185">Reference proteome</keyword>
<comment type="caution">
    <text evidence="2">The sequence shown here is derived from an EMBL/GenBank/DDBJ whole genome shotgun (WGS) entry which is preliminary data.</text>
</comment>
<evidence type="ECO:0000256" key="1">
    <source>
        <dbReference type="SAM" id="MobiDB-lite"/>
    </source>
</evidence>
<dbReference type="AlphaFoldDB" id="H5UNQ5"/>